<accession>A0A154L4G4</accession>
<dbReference type="CDD" id="cd02233">
    <property type="entry name" value="cupin_HNL-like"/>
    <property type="match status" value="1"/>
</dbReference>
<dbReference type="AlphaFoldDB" id="A0A154L4G4"/>
<dbReference type="InterPro" id="IPR013096">
    <property type="entry name" value="Cupin_2"/>
</dbReference>
<evidence type="ECO:0000259" key="1">
    <source>
        <dbReference type="Pfam" id="PF07883"/>
    </source>
</evidence>
<feature type="domain" description="Cupin type-2" evidence="1">
    <location>
        <begin position="59"/>
        <end position="125"/>
    </location>
</feature>
<dbReference type="Gene3D" id="2.60.120.10">
    <property type="entry name" value="Jelly Rolls"/>
    <property type="match status" value="1"/>
</dbReference>
<dbReference type="EMBL" id="LPVY01000013">
    <property type="protein sequence ID" value="KZB63981.1"/>
    <property type="molecule type" value="Genomic_DNA"/>
</dbReference>
<organism evidence="2 3">
    <name type="scientific">Thalassospira lucentensis</name>
    <dbReference type="NCBI Taxonomy" id="168935"/>
    <lineage>
        <taxon>Bacteria</taxon>
        <taxon>Pseudomonadati</taxon>
        <taxon>Pseudomonadota</taxon>
        <taxon>Alphaproteobacteria</taxon>
        <taxon>Rhodospirillales</taxon>
        <taxon>Thalassospiraceae</taxon>
        <taxon>Thalassospira</taxon>
    </lineage>
</organism>
<gene>
    <name evidence="2" type="ORF">AUP42_19470</name>
</gene>
<proteinExistence type="predicted"/>
<dbReference type="Proteomes" id="UP000076335">
    <property type="component" value="Unassembled WGS sequence"/>
</dbReference>
<reference evidence="2 3" key="1">
    <citation type="submission" date="2015-12" db="EMBL/GenBank/DDBJ databases">
        <title>Genome sequence of Thalassospira lucentensis MCCC 1A02072.</title>
        <authorList>
            <person name="Lu L."/>
            <person name="Lai Q."/>
            <person name="Shao Z."/>
            <person name="Qian P."/>
        </authorList>
    </citation>
    <scope>NUCLEOTIDE SEQUENCE [LARGE SCALE GENOMIC DNA]</scope>
    <source>
        <strain evidence="2 3">MCCC 1A02072</strain>
    </source>
</reference>
<dbReference type="PANTHER" id="PTHR43698">
    <property type="entry name" value="RIBD C-TERMINAL DOMAIN CONTAINING PROTEIN"/>
    <property type="match status" value="1"/>
</dbReference>
<dbReference type="SUPFAM" id="SSF51182">
    <property type="entry name" value="RmlC-like cupins"/>
    <property type="match status" value="1"/>
</dbReference>
<name>A0A154L4G4_9PROT</name>
<dbReference type="PANTHER" id="PTHR43698:SF1">
    <property type="entry name" value="BLL4564 PROTEIN"/>
    <property type="match status" value="1"/>
</dbReference>
<evidence type="ECO:0000313" key="3">
    <source>
        <dbReference type="Proteomes" id="UP000076335"/>
    </source>
</evidence>
<evidence type="ECO:0000313" key="2">
    <source>
        <dbReference type="EMBL" id="KZB63981.1"/>
    </source>
</evidence>
<dbReference type="Pfam" id="PF07883">
    <property type="entry name" value="Cupin_2"/>
    <property type="match status" value="1"/>
</dbReference>
<dbReference type="InterPro" id="IPR011051">
    <property type="entry name" value="RmlC_Cupin_sf"/>
</dbReference>
<dbReference type="RefSeq" id="WP_062951963.1">
    <property type="nucleotide sequence ID" value="NZ_LPVY01000013.1"/>
</dbReference>
<sequence>MPKENPLGGQHHRAPEHMTIRRANTNISAVPDGISTGPFKVEPLLQSSIDGENTAMRAIVGPGVITHWHSHPRGQLLYVLSGKGRACVEGGEIVDLHPGDSIWFAPHERHWHGATDDMTFSYLSIQAIADGASVHWFDPVTVKEYAS</sequence>
<comment type="caution">
    <text evidence="2">The sequence shown here is derived from an EMBL/GenBank/DDBJ whole genome shotgun (WGS) entry which is preliminary data.</text>
</comment>
<protein>
    <submittedName>
        <fullName evidence="2">Cupin</fullName>
    </submittedName>
</protein>
<dbReference type="InterPro" id="IPR014710">
    <property type="entry name" value="RmlC-like_jellyroll"/>
</dbReference>
<dbReference type="InterPro" id="IPR047263">
    <property type="entry name" value="HNL-like_cupin"/>
</dbReference>